<dbReference type="PANTHER" id="PTHR31384">
    <property type="entry name" value="AUXIN RESPONSE FACTOR 4-RELATED"/>
    <property type="match status" value="1"/>
</dbReference>
<dbReference type="InterPro" id="IPR010525">
    <property type="entry name" value="ARF_dom"/>
</dbReference>
<dbReference type="GO" id="GO:0009734">
    <property type="term" value="P:auxin-activated signaling pathway"/>
    <property type="evidence" value="ECO:0007669"/>
    <property type="project" value="UniProtKB-KW"/>
</dbReference>
<evidence type="ECO:0000256" key="7">
    <source>
        <dbReference type="ARBA" id="ARBA00023242"/>
    </source>
</evidence>
<name>A0A8X7ZYE3_POPTO</name>
<evidence type="ECO:0000259" key="12">
    <source>
        <dbReference type="PROSITE" id="PS51745"/>
    </source>
</evidence>
<feature type="domain" description="PB1" evidence="12">
    <location>
        <begin position="838"/>
        <end position="922"/>
    </location>
</feature>
<keyword evidence="6 9" id="KW-0804">Transcription</keyword>
<dbReference type="FunFam" id="3.10.20.90:FF:000047">
    <property type="entry name" value="Auxin response factor"/>
    <property type="match status" value="1"/>
</dbReference>
<dbReference type="Pfam" id="PF02362">
    <property type="entry name" value="B3"/>
    <property type="match status" value="1"/>
</dbReference>
<feature type="transmembrane region" description="Helical" evidence="10">
    <location>
        <begin position="20"/>
        <end position="42"/>
    </location>
</feature>
<dbReference type="FunFam" id="2.30.30.1040:FF:000001">
    <property type="entry name" value="Auxin response factor"/>
    <property type="match status" value="1"/>
</dbReference>
<keyword evidence="4 9" id="KW-0805">Transcription regulation</keyword>
<dbReference type="OrthoDB" id="2016915at2759"/>
<comment type="subunit">
    <text evidence="3 9">Homodimers and heterodimers.</text>
</comment>
<dbReference type="PROSITE" id="PS50863">
    <property type="entry name" value="B3"/>
    <property type="match status" value="1"/>
</dbReference>
<dbReference type="Pfam" id="PF06507">
    <property type="entry name" value="ARF_AD"/>
    <property type="match status" value="1"/>
</dbReference>
<dbReference type="PROSITE" id="PS51745">
    <property type="entry name" value="PB1"/>
    <property type="match status" value="1"/>
</dbReference>
<evidence type="ECO:0000259" key="11">
    <source>
        <dbReference type="PROSITE" id="PS50863"/>
    </source>
</evidence>
<proteinExistence type="inferred from homology"/>
<comment type="caution">
    <text evidence="13">The sequence shown here is derived from an EMBL/GenBank/DDBJ whole genome shotgun (WGS) entry which is preliminary data.</text>
</comment>
<organism evidence="13 14">
    <name type="scientific">Populus tomentosa</name>
    <name type="common">Chinese white poplar</name>
    <dbReference type="NCBI Taxonomy" id="118781"/>
    <lineage>
        <taxon>Eukaryota</taxon>
        <taxon>Viridiplantae</taxon>
        <taxon>Streptophyta</taxon>
        <taxon>Embryophyta</taxon>
        <taxon>Tracheophyta</taxon>
        <taxon>Spermatophyta</taxon>
        <taxon>Magnoliopsida</taxon>
        <taxon>eudicotyledons</taxon>
        <taxon>Gunneridae</taxon>
        <taxon>Pentapetalae</taxon>
        <taxon>rosids</taxon>
        <taxon>fabids</taxon>
        <taxon>Malpighiales</taxon>
        <taxon>Salicaceae</taxon>
        <taxon>Saliceae</taxon>
        <taxon>Populus</taxon>
    </lineage>
</organism>
<dbReference type="EMBL" id="JAAWWB010000008">
    <property type="protein sequence ID" value="KAG6777315.1"/>
    <property type="molecule type" value="Genomic_DNA"/>
</dbReference>
<sequence length="947" mass="105679">MKLSTSGLGGQQAGQEGMYILSIFILLINFTTIIVLCMSFSGSCLELFCLLCFVYYDYDDGGVIGEKKCLNSELWHACAGPLVSLPTAGSRVVYFPQGHSEQVAATTNKEVDAHIPNYPSLPPQLICQLHNVTMHADVETDEVYAQMTLQPLTPQEQKETFLPMDLGMPSKQPTNYFCKTLTASDTSTHGGFSVPRRAAEKVFPPLDFTQQPPAQELIARDLHDVEWKFRHIFRGQPKRHLLTTGWSVFVSAKRLVAGDSVLFIWNEKNQLLLGIRRATRPQTVMPSSVLSSDSMHIGLLAAAAHAAATNSCFTVFYNPRASPSEFVIPLSKYVKAVFHTRISVGMRFRMLFETEESSVRRYYRTTAEHNPWGSVNVHDVEVAFLCDNAEGNAKSSQHNWPCVIWVDEQVLDSDSRQPKALCLCGRLVLSRYMGTITGISDLDPVRWPNSHWRSVKVGWDESTAGERQPRVSLWEIEPLTTFPMYPSLFPLRLKRPWHPGSSSLLDSRDEASNGLMWLRGGSGEPGLPSLNFQANMLPWMQQRLDPTMLGNDHNQRYQAMLAAGMQNLGSGDPSRQQFMQLQQPFQYLQQSSSHNPLLQLQQQQQQAIQQSIPHNILQAQNQISTESLPRHLLQQQLNNQPDDQARQHQHIYHDGLQIQTDQLQRQQSNLPSPSFSKTEYMDSSSKFSATNTPMQNMLGSLCSEGSVNLLDFSRAGQSTLTEQLPQQSWVPKYAHQQVNAFANSISLPRTYPEKDPSMEAENCSSDAQNPTLFGANIDSSGLLLPTTVPRYSTSSIDADVSSMPLGDSGFQNSLYGCVQDSSDLLSNAGQMDPPTPSGTFVKVYKSGSVGRSLDISRFSSYHELRGELAKMFGIEGKLENPHRSGWQLVFVDRENDVLLLGDDPWELFVNNVWYIKILSPEDVLKLGEQGVEPSGPNAVHRMSGGVA</sequence>
<evidence type="ECO:0000256" key="10">
    <source>
        <dbReference type="SAM" id="Phobius"/>
    </source>
</evidence>
<keyword evidence="10" id="KW-0472">Membrane</keyword>
<evidence type="ECO:0000313" key="14">
    <source>
        <dbReference type="Proteomes" id="UP000886885"/>
    </source>
</evidence>
<keyword evidence="5 9" id="KW-0238">DNA-binding</keyword>
<reference evidence="13" key="1">
    <citation type="journal article" date="2020" name="bioRxiv">
        <title>Hybrid origin of Populus tomentosa Carr. identified through genome sequencing and phylogenomic analysis.</title>
        <authorList>
            <person name="An X."/>
            <person name="Gao K."/>
            <person name="Chen Z."/>
            <person name="Li J."/>
            <person name="Yang X."/>
            <person name="Yang X."/>
            <person name="Zhou J."/>
            <person name="Guo T."/>
            <person name="Zhao T."/>
            <person name="Huang S."/>
            <person name="Miao D."/>
            <person name="Khan W.U."/>
            <person name="Rao P."/>
            <person name="Ye M."/>
            <person name="Lei B."/>
            <person name="Liao W."/>
            <person name="Wang J."/>
            <person name="Ji L."/>
            <person name="Li Y."/>
            <person name="Guo B."/>
            <person name="Mustafa N.S."/>
            <person name="Li S."/>
            <person name="Yun Q."/>
            <person name="Keller S.R."/>
            <person name="Mao J."/>
            <person name="Zhang R."/>
            <person name="Strauss S.H."/>
        </authorList>
    </citation>
    <scope>NUCLEOTIDE SEQUENCE</scope>
    <source>
        <strain evidence="13">GM15</strain>
        <tissue evidence="13">Leaf</tissue>
    </source>
</reference>
<accession>A0A8X7ZYE3</accession>
<evidence type="ECO:0000313" key="13">
    <source>
        <dbReference type="EMBL" id="KAG6777315.1"/>
    </source>
</evidence>
<dbReference type="PANTHER" id="PTHR31384:SF3">
    <property type="entry name" value="AUXIN RESPONSE FACTOR 8"/>
    <property type="match status" value="1"/>
</dbReference>
<evidence type="ECO:0000256" key="6">
    <source>
        <dbReference type="ARBA" id="ARBA00023163"/>
    </source>
</evidence>
<dbReference type="SMART" id="SM01019">
    <property type="entry name" value="B3"/>
    <property type="match status" value="1"/>
</dbReference>
<dbReference type="CDD" id="cd10017">
    <property type="entry name" value="B3_DNA"/>
    <property type="match status" value="1"/>
</dbReference>
<evidence type="ECO:0000256" key="3">
    <source>
        <dbReference type="ARBA" id="ARBA00011726"/>
    </source>
</evidence>
<dbReference type="InterPro" id="IPR044835">
    <property type="entry name" value="ARF_plant"/>
</dbReference>
<evidence type="ECO:0000256" key="9">
    <source>
        <dbReference type="RuleBase" id="RU004561"/>
    </source>
</evidence>
<evidence type="ECO:0000256" key="1">
    <source>
        <dbReference type="ARBA" id="ARBA00004123"/>
    </source>
</evidence>
<evidence type="ECO:0000256" key="8">
    <source>
        <dbReference type="ARBA" id="ARBA00023294"/>
    </source>
</evidence>
<keyword evidence="7 9" id="KW-0539">Nucleus</keyword>
<dbReference type="InterPro" id="IPR003340">
    <property type="entry name" value="B3_DNA-bd"/>
</dbReference>
<dbReference type="GO" id="GO:0006355">
    <property type="term" value="P:regulation of DNA-templated transcription"/>
    <property type="evidence" value="ECO:0007669"/>
    <property type="project" value="InterPro"/>
</dbReference>
<evidence type="ECO:0000256" key="2">
    <source>
        <dbReference type="ARBA" id="ARBA00007853"/>
    </source>
</evidence>
<comment type="function">
    <text evidence="9">Auxin response factors (ARFs) are transcriptional factors that bind specifically to the DNA sequence 5'-TGTCTC-3' found in the auxin-responsive promoter elements (AuxREs).</text>
</comment>
<dbReference type="FunFam" id="2.40.330.10:FF:000001">
    <property type="entry name" value="Auxin response factor"/>
    <property type="match status" value="1"/>
</dbReference>
<dbReference type="Proteomes" id="UP000886885">
    <property type="component" value="Chromosome 4D"/>
</dbReference>
<protein>
    <recommendedName>
        <fullName evidence="9">Auxin response factor</fullName>
    </recommendedName>
</protein>
<dbReference type="GO" id="GO:0003677">
    <property type="term" value="F:DNA binding"/>
    <property type="evidence" value="ECO:0007669"/>
    <property type="project" value="UniProtKB-KW"/>
</dbReference>
<gene>
    <name evidence="13" type="ORF">POTOM_017134</name>
</gene>
<dbReference type="InterPro" id="IPR053793">
    <property type="entry name" value="PB1-like"/>
</dbReference>
<keyword evidence="8 9" id="KW-0927">Auxin signaling pathway</keyword>
<comment type="similarity">
    <text evidence="2 9">Belongs to the ARF family.</text>
</comment>
<feature type="domain" description="TF-B3" evidence="11">
    <location>
        <begin position="177"/>
        <end position="279"/>
    </location>
</feature>
<dbReference type="GO" id="GO:0005634">
    <property type="term" value="C:nucleus"/>
    <property type="evidence" value="ECO:0007669"/>
    <property type="project" value="UniProtKB-SubCell"/>
</dbReference>
<evidence type="ECO:0000256" key="4">
    <source>
        <dbReference type="ARBA" id="ARBA00023015"/>
    </source>
</evidence>
<keyword evidence="10" id="KW-1133">Transmembrane helix</keyword>
<keyword evidence="10" id="KW-0812">Transmembrane</keyword>
<dbReference type="AlphaFoldDB" id="A0A8X7ZYE3"/>
<comment type="subcellular location">
    <subcellularLocation>
        <location evidence="1 9">Nucleus</location>
    </subcellularLocation>
</comment>
<keyword evidence="14" id="KW-1185">Reference proteome</keyword>
<evidence type="ECO:0000256" key="5">
    <source>
        <dbReference type="ARBA" id="ARBA00023125"/>
    </source>
</evidence>